<dbReference type="PANTHER" id="PTHR43066:SF26">
    <property type="entry name" value="RHOMBOID PROTEASE GLPG"/>
    <property type="match status" value="1"/>
</dbReference>
<keyword evidence="10" id="KW-0645">Protease</keyword>
<dbReference type="Gene3D" id="1.20.1540.10">
    <property type="entry name" value="Rhomboid-like"/>
    <property type="match status" value="1"/>
</dbReference>
<dbReference type="GO" id="GO:0004252">
    <property type="term" value="F:serine-type endopeptidase activity"/>
    <property type="evidence" value="ECO:0007669"/>
    <property type="project" value="InterPro"/>
</dbReference>
<keyword evidence="2" id="KW-1003">Cell membrane</keyword>
<dbReference type="GeneID" id="66681855"/>
<feature type="transmembrane region" description="Helical" evidence="8">
    <location>
        <begin position="111"/>
        <end position="131"/>
    </location>
</feature>
<dbReference type="SUPFAM" id="SSF144091">
    <property type="entry name" value="Rhomboid-like"/>
    <property type="match status" value="1"/>
</dbReference>
<dbReference type="GO" id="GO:0016020">
    <property type="term" value="C:membrane"/>
    <property type="evidence" value="ECO:0007669"/>
    <property type="project" value="UniProtKB-SubCell"/>
</dbReference>
<evidence type="ECO:0000256" key="5">
    <source>
        <dbReference type="ARBA" id="ARBA00022989"/>
    </source>
</evidence>
<feature type="region of interest" description="Disordered" evidence="7">
    <location>
        <begin position="231"/>
        <end position="266"/>
    </location>
</feature>
<keyword evidence="6 8" id="KW-0472">Membrane</keyword>
<keyword evidence="10" id="KW-0378">Hydrolase</keyword>
<evidence type="ECO:0000256" key="7">
    <source>
        <dbReference type="SAM" id="MobiDB-lite"/>
    </source>
</evidence>
<name>A0A1A5JQ83_RHILI</name>
<accession>A0A1A5JQ83</accession>
<protein>
    <submittedName>
        <fullName evidence="10">Rhomboid family intramembrane serine protease</fullName>
    </submittedName>
</protein>
<gene>
    <name evidence="10" type="ORF">BAE39_08325</name>
</gene>
<dbReference type="GO" id="GO:0006508">
    <property type="term" value="P:proteolysis"/>
    <property type="evidence" value="ECO:0007669"/>
    <property type="project" value="UniProtKB-KW"/>
</dbReference>
<evidence type="ECO:0000256" key="4">
    <source>
        <dbReference type="ARBA" id="ARBA00022692"/>
    </source>
</evidence>
<dbReference type="InterPro" id="IPR022764">
    <property type="entry name" value="Peptidase_S54_rhomboid_dom"/>
</dbReference>
<sequence length="266" mass="28762">MFIPLYDTNRLRHIRLQYVTIGLIVVNALVYCATALGGENFTNAAVLGLGFIPSVVHNTAELDPRFIIIPESLSYLTYSFLHADIFHLGGNMLFLWVFGDNVEDALGHIRYLIFYLLCAIAGAAFQGLVAWDSQVPLIGASGAIAGVVVAYLILYPRVKVWVLAFARIPLRIPAFIPLILWVLFQVFMFAAGGEDRISWACHIGGIIAGAVLVLVLRSRGVPLFAGADEDAVVPTSDQSPVASEPAAPEPQATTTRWGRGTPSGPN</sequence>
<feature type="transmembrane region" description="Helical" evidence="8">
    <location>
        <begin position="16"/>
        <end position="37"/>
    </location>
</feature>
<proteinExistence type="predicted"/>
<dbReference type="Proteomes" id="UP000093748">
    <property type="component" value="Unassembled WGS sequence"/>
</dbReference>
<keyword evidence="4 8" id="KW-0812">Transmembrane</keyword>
<feature type="compositionally biased region" description="Low complexity" evidence="7">
    <location>
        <begin position="238"/>
        <end position="252"/>
    </location>
</feature>
<evidence type="ECO:0000256" key="1">
    <source>
        <dbReference type="ARBA" id="ARBA00004141"/>
    </source>
</evidence>
<evidence type="ECO:0000256" key="2">
    <source>
        <dbReference type="ARBA" id="ARBA00022475"/>
    </source>
</evidence>
<evidence type="ECO:0000313" key="10">
    <source>
        <dbReference type="EMBL" id="OBP83466.1"/>
    </source>
</evidence>
<feature type="transmembrane region" description="Helical" evidence="8">
    <location>
        <begin position="197"/>
        <end position="216"/>
    </location>
</feature>
<dbReference type="RefSeq" id="WP_010911710.1">
    <property type="nucleotide sequence ID" value="NZ_LZTH01000001.1"/>
</dbReference>
<keyword evidence="5 8" id="KW-1133">Transmembrane helix</keyword>
<comment type="caution">
    <text evidence="10">The sequence shown here is derived from an EMBL/GenBank/DDBJ whole genome shotgun (WGS) entry which is preliminary data.</text>
</comment>
<organism evidence="10 11">
    <name type="scientific">Rhizobium loti</name>
    <name type="common">Mesorhizobium loti</name>
    <dbReference type="NCBI Taxonomy" id="381"/>
    <lineage>
        <taxon>Bacteria</taxon>
        <taxon>Pseudomonadati</taxon>
        <taxon>Pseudomonadota</taxon>
        <taxon>Alphaproteobacteria</taxon>
        <taxon>Hyphomicrobiales</taxon>
        <taxon>Phyllobacteriaceae</taxon>
        <taxon>Mesorhizobium</taxon>
    </lineage>
</organism>
<feature type="domain" description="Peptidase S54 rhomboid" evidence="9">
    <location>
        <begin position="74"/>
        <end position="218"/>
    </location>
</feature>
<evidence type="ECO:0000256" key="6">
    <source>
        <dbReference type="ARBA" id="ARBA00023136"/>
    </source>
</evidence>
<reference evidence="11" key="1">
    <citation type="submission" date="2016-06" db="EMBL/GenBank/DDBJ databases">
        <title>NZP2037 Pacbio-Illumina hybrid assembly.</title>
        <authorList>
            <person name="Ramsay J.P."/>
        </authorList>
    </citation>
    <scope>NUCLEOTIDE SEQUENCE [LARGE SCALE GENOMIC DNA]</scope>
    <source>
        <strain evidence="11">R7ANS::ICEMlSym2042</strain>
    </source>
</reference>
<dbReference type="Pfam" id="PF01694">
    <property type="entry name" value="Rhomboid"/>
    <property type="match status" value="1"/>
</dbReference>
<comment type="subcellular location">
    <subcellularLocation>
        <location evidence="1">Membrane</location>
        <topology evidence="1">Multi-pass membrane protein</topology>
    </subcellularLocation>
</comment>
<keyword evidence="3" id="KW-0997">Cell inner membrane</keyword>
<dbReference type="PANTHER" id="PTHR43066">
    <property type="entry name" value="RHOMBOID-RELATED PROTEIN"/>
    <property type="match status" value="1"/>
</dbReference>
<feature type="transmembrane region" description="Helical" evidence="8">
    <location>
        <begin position="80"/>
        <end position="99"/>
    </location>
</feature>
<feature type="transmembrane region" description="Helical" evidence="8">
    <location>
        <begin position="168"/>
        <end position="191"/>
    </location>
</feature>
<dbReference type="EMBL" id="LZTJ01000001">
    <property type="protein sequence ID" value="OBP83466.1"/>
    <property type="molecule type" value="Genomic_DNA"/>
</dbReference>
<evidence type="ECO:0000256" key="3">
    <source>
        <dbReference type="ARBA" id="ARBA00022519"/>
    </source>
</evidence>
<evidence type="ECO:0000256" key="8">
    <source>
        <dbReference type="SAM" id="Phobius"/>
    </source>
</evidence>
<dbReference type="InterPro" id="IPR035952">
    <property type="entry name" value="Rhomboid-like_sf"/>
</dbReference>
<dbReference type="AlphaFoldDB" id="A0A1A5JQ83"/>
<evidence type="ECO:0000259" key="9">
    <source>
        <dbReference type="Pfam" id="PF01694"/>
    </source>
</evidence>
<evidence type="ECO:0000313" key="11">
    <source>
        <dbReference type="Proteomes" id="UP000093748"/>
    </source>
</evidence>
<dbReference type="OrthoDB" id="9813074at2"/>
<feature type="transmembrane region" description="Helical" evidence="8">
    <location>
        <begin position="137"/>
        <end position="156"/>
    </location>
</feature>